<evidence type="ECO:0000256" key="1">
    <source>
        <dbReference type="ARBA" id="ARBA00005417"/>
    </source>
</evidence>
<evidence type="ECO:0000259" key="5">
    <source>
        <dbReference type="PROSITE" id="PS50893"/>
    </source>
</evidence>
<dbReference type="SUPFAM" id="SSF52540">
    <property type="entry name" value="P-loop containing nucleoside triphosphate hydrolases"/>
    <property type="match status" value="1"/>
</dbReference>
<keyword evidence="2" id="KW-0813">Transport</keyword>
<evidence type="ECO:0000256" key="4">
    <source>
        <dbReference type="ARBA" id="ARBA00022840"/>
    </source>
</evidence>
<dbReference type="PATRIC" id="fig|1423781.4.peg.349"/>
<dbReference type="InterPro" id="IPR017871">
    <property type="entry name" value="ABC_transporter-like_CS"/>
</dbReference>
<dbReference type="STRING" id="1423781.FD06_GL000340"/>
<dbReference type="Pfam" id="PF00005">
    <property type="entry name" value="ABC_tran"/>
    <property type="match status" value="1"/>
</dbReference>
<dbReference type="InterPro" id="IPR003593">
    <property type="entry name" value="AAA+_ATPase"/>
</dbReference>
<dbReference type="PANTHER" id="PTHR43335">
    <property type="entry name" value="ABC TRANSPORTER, ATP-BINDING PROTEIN"/>
    <property type="match status" value="1"/>
</dbReference>
<keyword evidence="7" id="KW-1185">Reference proteome</keyword>
<dbReference type="GO" id="GO:0005524">
    <property type="term" value="F:ATP binding"/>
    <property type="evidence" value="ECO:0007669"/>
    <property type="project" value="UniProtKB-KW"/>
</dbReference>
<evidence type="ECO:0000313" key="6">
    <source>
        <dbReference type="EMBL" id="KRM67978.1"/>
    </source>
</evidence>
<proteinExistence type="inferred from homology"/>
<dbReference type="Gene3D" id="3.40.50.300">
    <property type="entry name" value="P-loop containing nucleotide triphosphate hydrolases"/>
    <property type="match status" value="1"/>
</dbReference>
<dbReference type="InterPro" id="IPR027417">
    <property type="entry name" value="P-loop_NTPase"/>
</dbReference>
<comment type="similarity">
    <text evidence="1">Belongs to the ABC transporter superfamily.</text>
</comment>
<evidence type="ECO:0000256" key="2">
    <source>
        <dbReference type="ARBA" id="ARBA00022448"/>
    </source>
</evidence>
<feature type="domain" description="ABC transporter" evidence="5">
    <location>
        <begin position="12"/>
        <end position="238"/>
    </location>
</feature>
<dbReference type="SMART" id="SM00382">
    <property type="entry name" value="AAA"/>
    <property type="match status" value="1"/>
</dbReference>
<comment type="caution">
    <text evidence="6">The sequence shown here is derived from an EMBL/GenBank/DDBJ whole genome shotgun (WGS) entry which is preliminary data.</text>
</comment>
<dbReference type="GO" id="GO:0016887">
    <property type="term" value="F:ATP hydrolysis activity"/>
    <property type="evidence" value="ECO:0007669"/>
    <property type="project" value="InterPro"/>
</dbReference>
<organism evidence="6 7">
    <name type="scientific">Apilactobacillus ozensis DSM 23829 = JCM 17196</name>
    <dbReference type="NCBI Taxonomy" id="1423781"/>
    <lineage>
        <taxon>Bacteria</taxon>
        <taxon>Bacillati</taxon>
        <taxon>Bacillota</taxon>
        <taxon>Bacilli</taxon>
        <taxon>Lactobacillales</taxon>
        <taxon>Lactobacillaceae</taxon>
        <taxon>Apilactobacillus</taxon>
    </lineage>
</organism>
<dbReference type="PANTHER" id="PTHR43335:SF4">
    <property type="entry name" value="ABC TRANSPORTER, ATP-BINDING PROTEIN"/>
    <property type="match status" value="1"/>
</dbReference>
<dbReference type="AlphaFoldDB" id="A0A0R2AMQ9"/>
<dbReference type="InterPro" id="IPR003439">
    <property type="entry name" value="ABC_transporter-like_ATP-bd"/>
</dbReference>
<dbReference type="PROSITE" id="PS00211">
    <property type="entry name" value="ABC_TRANSPORTER_1"/>
    <property type="match status" value="1"/>
</dbReference>
<keyword evidence="3" id="KW-0547">Nucleotide-binding</keyword>
<reference evidence="6 7" key="1">
    <citation type="journal article" date="2015" name="Genome Announc.">
        <title>Expanding the biotechnology potential of lactobacilli through comparative genomics of 213 strains and associated genera.</title>
        <authorList>
            <person name="Sun Z."/>
            <person name="Harris H.M."/>
            <person name="McCann A."/>
            <person name="Guo C."/>
            <person name="Argimon S."/>
            <person name="Zhang W."/>
            <person name="Yang X."/>
            <person name="Jeffery I.B."/>
            <person name="Cooney J.C."/>
            <person name="Kagawa T.F."/>
            <person name="Liu W."/>
            <person name="Song Y."/>
            <person name="Salvetti E."/>
            <person name="Wrobel A."/>
            <person name="Rasinkangas P."/>
            <person name="Parkhill J."/>
            <person name="Rea M.C."/>
            <person name="O'Sullivan O."/>
            <person name="Ritari J."/>
            <person name="Douillard F.P."/>
            <person name="Paul Ross R."/>
            <person name="Yang R."/>
            <person name="Briner A.E."/>
            <person name="Felis G.E."/>
            <person name="de Vos W.M."/>
            <person name="Barrangou R."/>
            <person name="Klaenhammer T.R."/>
            <person name="Caufield P.W."/>
            <person name="Cui Y."/>
            <person name="Zhang H."/>
            <person name="O'Toole P.W."/>
        </authorList>
    </citation>
    <scope>NUCLEOTIDE SEQUENCE [LARGE SCALE GENOMIC DNA]</scope>
    <source>
        <strain evidence="6 7">DSM 23829</strain>
    </source>
</reference>
<gene>
    <name evidence="6" type="ORF">FD06_GL000340</name>
</gene>
<dbReference type="PROSITE" id="PS50893">
    <property type="entry name" value="ABC_TRANSPORTER_2"/>
    <property type="match status" value="1"/>
</dbReference>
<evidence type="ECO:0000256" key="3">
    <source>
        <dbReference type="ARBA" id="ARBA00022741"/>
    </source>
</evidence>
<dbReference type="OrthoDB" id="9804819at2"/>
<dbReference type="Proteomes" id="UP000052012">
    <property type="component" value="Unassembled WGS sequence"/>
</dbReference>
<evidence type="ECO:0000313" key="7">
    <source>
        <dbReference type="Proteomes" id="UP000052012"/>
    </source>
</evidence>
<dbReference type="EMBL" id="AYYQ01000033">
    <property type="protein sequence ID" value="KRM67978.1"/>
    <property type="molecule type" value="Genomic_DNA"/>
</dbReference>
<protein>
    <submittedName>
        <fullName evidence="6">ABC transporter, ATP-binding protein</fullName>
    </submittedName>
</protein>
<keyword evidence="4 6" id="KW-0067">ATP-binding</keyword>
<accession>A0A0R2AMQ9</accession>
<name>A0A0R2AMQ9_9LACO</name>
<sequence>MKESEIILKTILEVNNINKKVGKKSLLSNISFSINSSDIVGLIGPNGAGKTTIMKSILSLLKIDSGEISINGQNINYTSHHGLHEIGALIENPSLYPYLTGMDHVRMYTHKRKNVSKETMHIINELNMGKFINLKVKKYSLGMKQKMGILIALLNNPKLVILDEPMNGLDPKSNVELRNLILSLSKKGVSFLISSHILSELEIIVNRVVIINHGKIINKSYVNDLLSIGNTYLNLKTSNNSKSILLLNNKDFKTTTSEDGTFQIKLIDKHSIEQIFQLLYRNNIKIIDFYKSGSTLESSLLKAIYN</sequence>